<evidence type="ECO:0000313" key="3">
    <source>
        <dbReference type="EMBL" id="NYH96207.1"/>
    </source>
</evidence>
<dbReference type="PANTHER" id="PTHR19353">
    <property type="entry name" value="FATTY ACID DESATURASE 2"/>
    <property type="match status" value="1"/>
</dbReference>
<accession>A0A7Y9XX66</accession>
<sequence>MAMQETLTRAQGTNEPTIARPAANRVAIEDDKAMLRAAVELTRDISDARPAIYWPDMLGSAFVGYAALAGAILAEGAALTVVFAVVAVLALYRALLFIHELTHIHRDALPGFRFAWNLLVGIPLLTPSFMYENVHTLHHARTRYGTREDPEYLPLALMKWWSLPLFLVTAILLPVALLVRSAVLVPLGIVLPPVRRLVWERASALAINPAFRRRLPTGDFGRMVFWQELGTTLWSFALVASIFVIGWMPLAIAFGIISAVAVLNQLRTLVAHLWENEGEAMTVTAQYLDSVNVPPPGVLPFLWAPVGLRYHALHHLLPSMPYHSLGEAHRRLSAHLGMETTYARASHPGLLHLIGRIARSTMRPR</sequence>
<name>A0A7Y9XX66_9SPHN</name>
<comment type="caution">
    <text evidence="3">The sequence shown here is derived from an EMBL/GenBank/DDBJ whole genome shotgun (WGS) entry which is preliminary data.</text>
</comment>
<protein>
    <submittedName>
        <fullName evidence="3">Fatty acid desaturase</fullName>
    </submittedName>
</protein>
<dbReference type="InterPro" id="IPR005804">
    <property type="entry name" value="FA_desaturase_dom"/>
</dbReference>
<dbReference type="Proteomes" id="UP000522081">
    <property type="component" value="Unassembled WGS sequence"/>
</dbReference>
<dbReference type="Pfam" id="PF00487">
    <property type="entry name" value="FA_desaturase"/>
    <property type="match status" value="1"/>
</dbReference>
<feature type="transmembrane region" description="Helical" evidence="1">
    <location>
        <begin position="233"/>
        <end position="263"/>
    </location>
</feature>
<keyword evidence="4" id="KW-1185">Reference proteome</keyword>
<organism evidence="3 4">
    <name type="scientific">Novosphingobium marinum</name>
    <dbReference type="NCBI Taxonomy" id="1514948"/>
    <lineage>
        <taxon>Bacteria</taxon>
        <taxon>Pseudomonadati</taxon>
        <taxon>Pseudomonadota</taxon>
        <taxon>Alphaproteobacteria</taxon>
        <taxon>Sphingomonadales</taxon>
        <taxon>Sphingomonadaceae</taxon>
        <taxon>Novosphingobium</taxon>
    </lineage>
</organism>
<dbReference type="InterPro" id="IPR012171">
    <property type="entry name" value="Fatty_acid_desaturase"/>
</dbReference>
<feature type="transmembrane region" description="Helical" evidence="1">
    <location>
        <begin position="165"/>
        <end position="191"/>
    </location>
</feature>
<evidence type="ECO:0000259" key="2">
    <source>
        <dbReference type="Pfam" id="PF00487"/>
    </source>
</evidence>
<keyword evidence="1" id="KW-0472">Membrane</keyword>
<feature type="domain" description="Fatty acid desaturase" evidence="2">
    <location>
        <begin position="81"/>
        <end position="338"/>
    </location>
</feature>
<dbReference type="GO" id="GO:0016020">
    <property type="term" value="C:membrane"/>
    <property type="evidence" value="ECO:0007669"/>
    <property type="project" value="TreeGrafter"/>
</dbReference>
<keyword evidence="1" id="KW-0812">Transmembrane</keyword>
<reference evidence="3 4" key="1">
    <citation type="submission" date="2020-07" db="EMBL/GenBank/DDBJ databases">
        <title>Genomic Encyclopedia of Type Strains, Phase IV (KMG-IV): sequencing the most valuable type-strain genomes for metagenomic binning, comparative biology and taxonomic classification.</title>
        <authorList>
            <person name="Goeker M."/>
        </authorList>
    </citation>
    <scope>NUCLEOTIDE SEQUENCE [LARGE SCALE GENOMIC DNA]</scope>
    <source>
        <strain evidence="3 4">DSM 29043</strain>
    </source>
</reference>
<keyword evidence="1" id="KW-1133">Transmembrane helix</keyword>
<proteinExistence type="predicted"/>
<dbReference type="EMBL" id="JACBZF010000004">
    <property type="protein sequence ID" value="NYH96207.1"/>
    <property type="molecule type" value="Genomic_DNA"/>
</dbReference>
<dbReference type="GO" id="GO:0008610">
    <property type="term" value="P:lipid biosynthetic process"/>
    <property type="evidence" value="ECO:0007669"/>
    <property type="project" value="UniProtKB-ARBA"/>
</dbReference>
<gene>
    <name evidence="3" type="ORF">FHS75_002539</name>
</gene>
<dbReference type="AlphaFoldDB" id="A0A7Y9XX66"/>
<evidence type="ECO:0000256" key="1">
    <source>
        <dbReference type="SAM" id="Phobius"/>
    </source>
</evidence>
<evidence type="ECO:0000313" key="4">
    <source>
        <dbReference type="Proteomes" id="UP000522081"/>
    </source>
</evidence>
<dbReference type="PANTHER" id="PTHR19353:SF19">
    <property type="entry name" value="DELTA(5) FATTY ACID DESATURASE C-RELATED"/>
    <property type="match status" value="1"/>
</dbReference>
<dbReference type="GO" id="GO:0016717">
    <property type="term" value="F:oxidoreductase activity, acting on paired donors, with oxidation of a pair of donors resulting in the reduction of molecular oxygen to two molecules of water"/>
    <property type="evidence" value="ECO:0007669"/>
    <property type="project" value="TreeGrafter"/>
</dbReference>
<feature type="transmembrane region" description="Helical" evidence="1">
    <location>
        <begin position="62"/>
        <end position="92"/>
    </location>
</feature>